<feature type="transmembrane region" description="Helical" evidence="1">
    <location>
        <begin position="12"/>
        <end position="31"/>
    </location>
</feature>
<protein>
    <submittedName>
        <fullName evidence="2">(northern house mosquito) hypothetical protein</fullName>
    </submittedName>
</protein>
<proteinExistence type="predicted"/>
<keyword evidence="1" id="KW-0472">Membrane</keyword>
<evidence type="ECO:0000256" key="1">
    <source>
        <dbReference type="SAM" id="Phobius"/>
    </source>
</evidence>
<reference evidence="2" key="1">
    <citation type="submission" date="2021-05" db="EMBL/GenBank/DDBJ databases">
        <authorList>
            <person name="Alioto T."/>
            <person name="Alioto T."/>
            <person name="Gomez Garrido J."/>
        </authorList>
    </citation>
    <scope>NUCLEOTIDE SEQUENCE</scope>
</reference>
<accession>A0A8D8BHV0</accession>
<dbReference type="EMBL" id="HBUE01073510">
    <property type="protein sequence ID" value="CAG6473770.1"/>
    <property type="molecule type" value="Transcribed_RNA"/>
</dbReference>
<evidence type="ECO:0000313" key="2">
    <source>
        <dbReference type="EMBL" id="CAG6473770.1"/>
    </source>
</evidence>
<dbReference type="AlphaFoldDB" id="A0A8D8BHV0"/>
<name>A0A8D8BHV0_CULPI</name>
<organism evidence="2">
    <name type="scientific">Culex pipiens</name>
    <name type="common">House mosquito</name>
    <dbReference type="NCBI Taxonomy" id="7175"/>
    <lineage>
        <taxon>Eukaryota</taxon>
        <taxon>Metazoa</taxon>
        <taxon>Ecdysozoa</taxon>
        <taxon>Arthropoda</taxon>
        <taxon>Hexapoda</taxon>
        <taxon>Insecta</taxon>
        <taxon>Pterygota</taxon>
        <taxon>Neoptera</taxon>
        <taxon>Endopterygota</taxon>
        <taxon>Diptera</taxon>
        <taxon>Nematocera</taxon>
        <taxon>Culicoidea</taxon>
        <taxon>Culicidae</taxon>
        <taxon>Culicinae</taxon>
        <taxon>Culicini</taxon>
        <taxon>Culex</taxon>
        <taxon>Culex</taxon>
    </lineage>
</organism>
<sequence length="123" mass="14285">MRETRESWKLLNGLFVIIVQISFPLCSIFNVTRKAMNLRFPLRCKFTKRRSFTATYVGMTTKPRTESTNISTPTLIFCRTFAKNAINPSISNRFESLINIWSCTRKLKRAASNVCTVRLDFIH</sequence>
<keyword evidence="1" id="KW-1133">Transmembrane helix</keyword>
<keyword evidence="1" id="KW-0812">Transmembrane</keyword>
<dbReference type="EMBL" id="HBUE01073511">
    <property type="protein sequence ID" value="CAG6473772.1"/>
    <property type="molecule type" value="Transcribed_RNA"/>
</dbReference>